<dbReference type="EMBL" id="PEZV01000019">
    <property type="protein sequence ID" value="PIT97329.1"/>
    <property type="molecule type" value="Genomic_DNA"/>
</dbReference>
<organism evidence="1 2">
    <name type="scientific">Candidatus Berkelbacteria bacterium CG10_big_fil_rev_8_21_14_0_10_41_12</name>
    <dbReference type="NCBI Taxonomy" id="1974513"/>
    <lineage>
        <taxon>Bacteria</taxon>
        <taxon>Candidatus Berkelbacteria</taxon>
    </lineage>
</organism>
<dbReference type="AlphaFoldDB" id="A0A2M6WX55"/>
<evidence type="ECO:0000313" key="2">
    <source>
        <dbReference type="Proteomes" id="UP000228596"/>
    </source>
</evidence>
<evidence type="ECO:0000313" key="1">
    <source>
        <dbReference type="EMBL" id="PIT97329.1"/>
    </source>
</evidence>
<reference evidence="2" key="1">
    <citation type="submission" date="2017-09" db="EMBL/GenBank/DDBJ databases">
        <title>Depth-based differentiation of microbial function through sediment-hosted aquifers and enrichment of novel symbionts in the deep terrestrial subsurface.</title>
        <authorList>
            <person name="Probst A.J."/>
            <person name="Ladd B."/>
            <person name="Jarett J.K."/>
            <person name="Geller-Mcgrath D.E."/>
            <person name="Sieber C.M.K."/>
            <person name="Emerson J.B."/>
            <person name="Anantharaman K."/>
            <person name="Thomas B.C."/>
            <person name="Malmstrom R."/>
            <person name="Stieglmeier M."/>
            <person name="Klingl A."/>
            <person name="Woyke T."/>
            <person name="Ryan C.M."/>
            <person name="Banfield J.F."/>
        </authorList>
    </citation>
    <scope>NUCLEOTIDE SEQUENCE [LARGE SCALE GENOMIC DNA]</scope>
</reference>
<dbReference type="Gene3D" id="3.30.160.20">
    <property type="match status" value="1"/>
</dbReference>
<accession>A0A2M6WX55</accession>
<evidence type="ECO:0008006" key="3">
    <source>
        <dbReference type="Google" id="ProtNLM"/>
    </source>
</evidence>
<protein>
    <recommendedName>
        <fullName evidence="3">DRBM domain-containing protein</fullName>
    </recommendedName>
</protein>
<name>A0A2M6WX55_9BACT</name>
<comment type="caution">
    <text evidence="1">The sequence shown here is derived from an EMBL/GenBank/DDBJ whole genome shotgun (WGS) entry which is preliminary data.</text>
</comment>
<gene>
    <name evidence="1" type="ORF">COT77_02060</name>
</gene>
<sequence>MEHRDKVQARIAKCREDRATAINEIAHILGLPTPEYNHDESEGRFCCTVTFKNREGIILETASGGWAHNKPGARRFAAAALLTQLGLIGNTDRARAGDLQPKCAAR</sequence>
<proteinExistence type="predicted"/>
<dbReference type="Proteomes" id="UP000228596">
    <property type="component" value="Unassembled WGS sequence"/>
</dbReference>
<dbReference type="CDD" id="cd00048">
    <property type="entry name" value="DSRM_SF"/>
    <property type="match status" value="1"/>
</dbReference>
<dbReference type="SUPFAM" id="SSF54768">
    <property type="entry name" value="dsRNA-binding domain-like"/>
    <property type="match status" value="1"/>
</dbReference>